<dbReference type="EMBL" id="CP093846">
    <property type="protein sequence ID" value="UNS95525.1"/>
    <property type="molecule type" value="Genomic_DNA"/>
</dbReference>
<dbReference type="RefSeq" id="WP_242749253.1">
    <property type="nucleotide sequence ID" value="NZ_CP093846.1"/>
</dbReference>
<gene>
    <name evidence="3" type="ORF">MMF93_02815</name>
</gene>
<proteinExistence type="predicted"/>
<keyword evidence="2" id="KW-1133">Transmembrane helix</keyword>
<reference evidence="3 4" key="1">
    <citation type="journal article" date="2023" name="Microbiol. Spectr.">
        <title>Synergy between Genome Mining, Metabolomics, and Bioinformatics Uncovers Antibacterial Chlorinated Carbazole Alkaloids and Their Biosynthetic Gene Cluster from Streptomyces tubbatahanensis sp. nov., a Novel Actinomycete Isolated from Sulu Sea, Philippines.</title>
        <authorList>
            <person name="Tenebro C.P."/>
            <person name="Trono D.J.V.L."/>
            <person name="Balida L.A.P."/>
            <person name="Bayog L.K.A."/>
            <person name="Bruna J.R."/>
            <person name="Sabido E.M."/>
            <person name="Caspe D.P.C."/>
            <person name="de Los Santos E.L.C."/>
            <person name="Saludes J.P."/>
            <person name="Dalisay D.S."/>
        </authorList>
    </citation>
    <scope>NUCLEOTIDE SEQUENCE [LARGE SCALE GENOMIC DNA]</scope>
    <source>
        <strain evidence="3 4">DSD3025</strain>
    </source>
</reference>
<feature type="region of interest" description="Disordered" evidence="1">
    <location>
        <begin position="1"/>
        <end position="30"/>
    </location>
</feature>
<organism evidence="3 4">
    <name type="scientific">Streptomyces tubbatahanensis</name>
    <dbReference type="NCBI Taxonomy" id="2923272"/>
    <lineage>
        <taxon>Bacteria</taxon>
        <taxon>Bacillati</taxon>
        <taxon>Actinomycetota</taxon>
        <taxon>Actinomycetes</taxon>
        <taxon>Kitasatosporales</taxon>
        <taxon>Streptomycetaceae</taxon>
        <taxon>Streptomyces</taxon>
    </lineage>
</organism>
<dbReference type="Proteomes" id="UP001202244">
    <property type="component" value="Chromosome"/>
</dbReference>
<protein>
    <submittedName>
        <fullName evidence="3">Uncharacterized protein</fullName>
    </submittedName>
</protein>
<sequence>MTTPPLSGQPYPPHRPGTAPPPRPPAPSQVRRGLRAALAVAVVLTLVCGGGAVWWLLRGRADAPLADRPRVSDDRAGVSYALPPGWGRDRREEADPRHAFSSRITRTTASGKSGGTVLTGRSGQVVPDADLGTYTEAAARSNAEHFFPRRPADLAGSRATEVSGHPAHTVALRLPARGGRRAAHLLMTVFTVDSDRTSFVLGLTTGGSRADVHDVEDVLASARTR</sequence>
<name>A0ABY3XMA7_9ACTN</name>
<evidence type="ECO:0000313" key="4">
    <source>
        <dbReference type="Proteomes" id="UP001202244"/>
    </source>
</evidence>
<keyword evidence="2" id="KW-0472">Membrane</keyword>
<keyword evidence="4" id="KW-1185">Reference proteome</keyword>
<evidence type="ECO:0000256" key="2">
    <source>
        <dbReference type="SAM" id="Phobius"/>
    </source>
</evidence>
<accession>A0ABY3XMA7</accession>
<feature type="transmembrane region" description="Helical" evidence="2">
    <location>
        <begin position="36"/>
        <end position="57"/>
    </location>
</feature>
<evidence type="ECO:0000256" key="1">
    <source>
        <dbReference type="SAM" id="MobiDB-lite"/>
    </source>
</evidence>
<evidence type="ECO:0000313" key="3">
    <source>
        <dbReference type="EMBL" id="UNS95525.1"/>
    </source>
</evidence>
<dbReference type="Gene3D" id="3.40.1000.10">
    <property type="entry name" value="Mog1/PsbP, alpha/beta/alpha sandwich"/>
    <property type="match status" value="1"/>
</dbReference>
<keyword evidence="2" id="KW-0812">Transmembrane</keyword>
<feature type="compositionally biased region" description="Pro residues" evidence="1">
    <location>
        <begin position="10"/>
        <end position="27"/>
    </location>
</feature>